<reference evidence="3" key="1">
    <citation type="submission" date="2019-02" db="EMBL/GenBank/DDBJ databases">
        <authorList>
            <person name="Gruber-Vodicka R. H."/>
            <person name="Seah K. B. B."/>
        </authorList>
    </citation>
    <scope>NUCLEOTIDE SEQUENCE</scope>
    <source>
        <strain evidence="3">BECK_S313</strain>
    </source>
</reference>
<organism evidence="3">
    <name type="scientific">Candidatus Kentrum sp. LPFa</name>
    <dbReference type="NCBI Taxonomy" id="2126335"/>
    <lineage>
        <taxon>Bacteria</taxon>
        <taxon>Pseudomonadati</taxon>
        <taxon>Pseudomonadota</taxon>
        <taxon>Gammaproteobacteria</taxon>
        <taxon>Candidatus Kentrum</taxon>
    </lineage>
</organism>
<dbReference type="InterPro" id="IPR037914">
    <property type="entry name" value="SpoVT-AbrB_sf"/>
</dbReference>
<evidence type="ECO:0000313" key="3">
    <source>
        <dbReference type="EMBL" id="VFK20138.1"/>
    </source>
</evidence>
<dbReference type="EMBL" id="CAADFK010000200">
    <property type="protein sequence ID" value="VFK20138.1"/>
    <property type="molecule type" value="Genomic_DNA"/>
</dbReference>
<gene>
    <name evidence="3" type="ORF">BECKLPF1236B_GA0070989_12007</name>
</gene>
<feature type="domain" description="SpoVT-AbrB" evidence="2">
    <location>
        <begin position="7"/>
        <end position="52"/>
    </location>
</feature>
<protein>
    <submittedName>
        <fullName evidence="3">Antitoxin ChpS</fullName>
    </submittedName>
</protein>
<sequence length="85" mass="9184">MYTTNLGRIDGSVIVTVPPAMLDQLSLRVGAEIGLSVDSGHLVLDPRPRSRYSLDELLAECDPTAKPNSEDRHWLDSGPVGGELL</sequence>
<feature type="region of interest" description="Disordered" evidence="1">
    <location>
        <begin position="62"/>
        <end position="85"/>
    </location>
</feature>
<dbReference type="SUPFAM" id="SSF89447">
    <property type="entry name" value="AbrB/MazE/MraZ-like"/>
    <property type="match status" value="1"/>
</dbReference>
<dbReference type="GO" id="GO:0003677">
    <property type="term" value="F:DNA binding"/>
    <property type="evidence" value="ECO:0007669"/>
    <property type="project" value="InterPro"/>
</dbReference>
<evidence type="ECO:0000256" key="1">
    <source>
        <dbReference type="SAM" id="MobiDB-lite"/>
    </source>
</evidence>
<dbReference type="Gene3D" id="2.10.260.10">
    <property type="match status" value="1"/>
</dbReference>
<proteinExistence type="predicted"/>
<dbReference type="SMART" id="SM00966">
    <property type="entry name" value="SpoVT_AbrB"/>
    <property type="match status" value="1"/>
</dbReference>
<name>A0A450WT15_9GAMM</name>
<evidence type="ECO:0000259" key="2">
    <source>
        <dbReference type="SMART" id="SM00966"/>
    </source>
</evidence>
<dbReference type="InterPro" id="IPR007159">
    <property type="entry name" value="SpoVT-AbrB_dom"/>
</dbReference>
<dbReference type="AlphaFoldDB" id="A0A450WT15"/>
<accession>A0A450WT15</accession>